<gene>
    <name evidence="4" type="ORF">C8E87_8040</name>
</gene>
<dbReference type="InterPro" id="IPR036457">
    <property type="entry name" value="PPM-type-like_dom_sf"/>
</dbReference>
<dbReference type="Pfam" id="PF13185">
    <property type="entry name" value="GAF_2"/>
    <property type="match status" value="1"/>
</dbReference>
<dbReference type="Pfam" id="PF01590">
    <property type="entry name" value="GAF"/>
    <property type="match status" value="1"/>
</dbReference>
<evidence type="ECO:0000259" key="3">
    <source>
        <dbReference type="SMART" id="SM00331"/>
    </source>
</evidence>
<evidence type="ECO:0000313" key="5">
    <source>
        <dbReference type="Proteomes" id="UP000294901"/>
    </source>
</evidence>
<dbReference type="Pfam" id="PF07228">
    <property type="entry name" value="SpoIIE"/>
    <property type="match status" value="1"/>
</dbReference>
<protein>
    <submittedName>
        <fullName evidence="4">Serine phosphatase RsbU (Regulator of sigma subunit)</fullName>
    </submittedName>
</protein>
<dbReference type="GO" id="GO:0016791">
    <property type="term" value="F:phosphatase activity"/>
    <property type="evidence" value="ECO:0007669"/>
    <property type="project" value="TreeGrafter"/>
</dbReference>
<evidence type="ECO:0000256" key="1">
    <source>
        <dbReference type="ARBA" id="ARBA00022801"/>
    </source>
</evidence>
<name>A0A4R6JA72_9ACTN</name>
<dbReference type="InterPro" id="IPR003018">
    <property type="entry name" value="GAF"/>
</dbReference>
<dbReference type="SUPFAM" id="SSF55781">
    <property type="entry name" value="GAF domain-like"/>
    <property type="match status" value="2"/>
</dbReference>
<accession>A0A4R6JA72</accession>
<sequence>MTDAGGLDDPARLDALARTGLGPRADPAFDRFTAMVRKVLNVPVALVSLVDERRQVFPGACGLGEPWMGERQTPLSHSFCRHVVISGRPLVVTDARSDPRVAGNAAITDLGVVGYAGMPLTDADGLVLGSLCAIDTEPRRWTTGELELLADLAAACSDSLRLRIATHAATRRERVAAVALDRTQLLLRASSTLADTSTVADVTAAVRELVVGSLDPDYVGISLIDPAGRISLRSGDTLPPGVADRWNRYPATARTPSALAAVAGRPVLLPDLAAVHEHTPDAAGTFREMGWQSGVSVPLPGPSGPIGALTFVWKQPYELDVFDQAVLAALAGYIGQALQRADYLDSRERVAELLQQAMLSDLPPAAPLELAARYEPAARGEHVGGDWYDAVRVAPDHLALVVGDVTGHDMRAAGQMGRLRSMLRAFVVDRHEPPSALLRRLDGAMQLLSDNTPATAILAYVLSTATGHRLQWANAGHPSPLLLAADGTVDTLTGRDILLGVPGRWPRTNHTRTLPPGSTVLFFTDGLVETRTDLLDDRKRQLRDVLTGLTTAPLPALLDEVFTRLTGNKHEDDVALLAVRVPGK</sequence>
<keyword evidence="1" id="KW-0378">Hydrolase</keyword>
<dbReference type="SUPFAM" id="SSF81606">
    <property type="entry name" value="PP2C-like"/>
    <property type="match status" value="1"/>
</dbReference>
<feature type="domain" description="GAF" evidence="2">
    <location>
        <begin position="198"/>
        <end position="348"/>
    </location>
</feature>
<dbReference type="SMART" id="SM00331">
    <property type="entry name" value="PP2C_SIG"/>
    <property type="match status" value="1"/>
</dbReference>
<dbReference type="InterPro" id="IPR001932">
    <property type="entry name" value="PPM-type_phosphatase-like_dom"/>
</dbReference>
<reference evidence="4 5" key="1">
    <citation type="submission" date="2019-03" db="EMBL/GenBank/DDBJ databases">
        <title>Sequencing the genomes of 1000 actinobacteria strains.</title>
        <authorList>
            <person name="Klenk H.-P."/>
        </authorList>
    </citation>
    <scope>NUCLEOTIDE SEQUENCE [LARGE SCALE GENOMIC DNA]</scope>
    <source>
        <strain evidence="4 5">DSM 43805</strain>
    </source>
</reference>
<dbReference type="Gene3D" id="3.30.450.40">
    <property type="match status" value="2"/>
</dbReference>
<dbReference type="RefSeq" id="WP_133878528.1">
    <property type="nucleotide sequence ID" value="NZ_BOMD01000033.1"/>
</dbReference>
<feature type="domain" description="PPM-type phosphatase" evidence="3">
    <location>
        <begin position="365"/>
        <end position="581"/>
    </location>
</feature>
<dbReference type="PANTHER" id="PTHR43156">
    <property type="entry name" value="STAGE II SPORULATION PROTEIN E-RELATED"/>
    <property type="match status" value="1"/>
</dbReference>
<dbReference type="OrthoDB" id="118142at2"/>
<keyword evidence="5" id="KW-1185">Reference proteome</keyword>
<evidence type="ECO:0000259" key="2">
    <source>
        <dbReference type="SMART" id="SM00065"/>
    </source>
</evidence>
<organism evidence="4 5">
    <name type="scientific">Paractinoplanes brasiliensis</name>
    <dbReference type="NCBI Taxonomy" id="52695"/>
    <lineage>
        <taxon>Bacteria</taxon>
        <taxon>Bacillati</taxon>
        <taxon>Actinomycetota</taxon>
        <taxon>Actinomycetes</taxon>
        <taxon>Micromonosporales</taxon>
        <taxon>Micromonosporaceae</taxon>
        <taxon>Paractinoplanes</taxon>
    </lineage>
</organism>
<proteinExistence type="predicted"/>
<dbReference type="Proteomes" id="UP000294901">
    <property type="component" value="Unassembled WGS sequence"/>
</dbReference>
<feature type="domain" description="GAF" evidence="2">
    <location>
        <begin position="24"/>
        <end position="170"/>
    </location>
</feature>
<comment type="caution">
    <text evidence="4">The sequence shown here is derived from an EMBL/GenBank/DDBJ whole genome shotgun (WGS) entry which is preliminary data.</text>
</comment>
<dbReference type="EMBL" id="SNWR01000002">
    <property type="protein sequence ID" value="TDO32573.1"/>
    <property type="molecule type" value="Genomic_DNA"/>
</dbReference>
<dbReference type="Gene3D" id="3.60.40.10">
    <property type="entry name" value="PPM-type phosphatase domain"/>
    <property type="match status" value="1"/>
</dbReference>
<evidence type="ECO:0000313" key="4">
    <source>
        <dbReference type="EMBL" id="TDO32573.1"/>
    </source>
</evidence>
<dbReference type="InterPro" id="IPR029016">
    <property type="entry name" value="GAF-like_dom_sf"/>
</dbReference>
<dbReference type="InterPro" id="IPR052016">
    <property type="entry name" value="Bact_Sigma-Reg"/>
</dbReference>
<dbReference type="AlphaFoldDB" id="A0A4R6JA72"/>
<dbReference type="PANTHER" id="PTHR43156:SF2">
    <property type="entry name" value="STAGE II SPORULATION PROTEIN E"/>
    <property type="match status" value="1"/>
</dbReference>
<dbReference type="SMART" id="SM00065">
    <property type="entry name" value="GAF"/>
    <property type="match status" value="2"/>
</dbReference>